<dbReference type="InterPro" id="IPR018870">
    <property type="entry name" value="Tti2"/>
</dbReference>
<keyword evidence="3" id="KW-1185">Reference proteome</keyword>
<protein>
    <recommendedName>
        <fullName evidence="4">TELO2-interacting protein 2</fullName>
    </recommendedName>
</protein>
<dbReference type="PANTHER" id="PTHR32226:SF2">
    <property type="entry name" value="TELO2-INTERACTING PROTEIN 2"/>
    <property type="match status" value="1"/>
</dbReference>
<dbReference type="Proteomes" id="UP001075354">
    <property type="component" value="Chromosome 14"/>
</dbReference>
<dbReference type="EMBL" id="JAPTSV010000014">
    <property type="protein sequence ID" value="KAJ1520601.1"/>
    <property type="molecule type" value="Genomic_DNA"/>
</dbReference>
<accession>A0AAV7X4N2</accession>
<dbReference type="Pfam" id="PF10521">
    <property type="entry name" value="Tti2"/>
    <property type="match status" value="1"/>
</dbReference>
<dbReference type="AlphaFoldDB" id="A0AAV7X4N2"/>
<evidence type="ECO:0008006" key="4">
    <source>
        <dbReference type="Google" id="ProtNLM"/>
    </source>
</evidence>
<dbReference type="GO" id="GO:0005634">
    <property type="term" value="C:nucleus"/>
    <property type="evidence" value="ECO:0007669"/>
    <property type="project" value="TreeGrafter"/>
</dbReference>
<proteinExistence type="inferred from homology"/>
<organism evidence="2 3">
    <name type="scientific">Megalurothrips usitatus</name>
    <name type="common">bean blossom thrips</name>
    <dbReference type="NCBI Taxonomy" id="439358"/>
    <lineage>
        <taxon>Eukaryota</taxon>
        <taxon>Metazoa</taxon>
        <taxon>Ecdysozoa</taxon>
        <taxon>Arthropoda</taxon>
        <taxon>Hexapoda</taxon>
        <taxon>Insecta</taxon>
        <taxon>Pterygota</taxon>
        <taxon>Neoptera</taxon>
        <taxon>Paraneoptera</taxon>
        <taxon>Thysanoptera</taxon>
        <taxon>Terebrantia</taxon>
        <taxon>Thripoidea</taxon>
        <taxon>Thripidae</taxon>
        <taxon>Megalurothrips</taxon>
    </lineage>
</organism>
<gene>
    <name evidence="2" type="ORF">ONE63_003713</name>
</gene>
<evidence type="ECO:0000313" key="3">
    <source>
        <dbReference type="Proteomes" id="UP001075354"/>
    </source>
</evidence>
<reference evidence="2" key="1">
    <citation type="submission" date="2022-12" db="EMBL/GenBank/DDBJ databases">
        <title>Chromosome-level genome assembly of the bean flower thrips Megalurothrips usitatus.</title>
        <authorList>
            <person name="Ma L."/>
            <person name="Liu Q."/>
            <person name="Li H."/>
            <person name="Cai W."/>
        </authorList>
    </citation>
    <scope>NUCLEOTIDE SEQUENCE</scope>
    <source>
        <strain evidence="2">Cailab_2022a</strain>
    </source>
</reference>
<dbReference type="GO" id="GO:0005829">
    <property type="term" value="C:cytosol"/>
    <property type="evidence" value="ECO:0007669"/>
    <property type="project" value="TreeGrafter"/>
</dbReference>
<dbReference type="InterPro" id="IPR016024">
    <property type="entry name" value="ARM-type_fold"/>
</dbReference>
<sequence length="445" mass="50787">MQTDIDREIDVLGSTNFAEAVPFNVWSSFTKVAKASLLPEQTYGEDRPSEDNDFLDFKADVAGRLEVLSRFIKEFVASASDRSFDRDSLVWAVILSGEHNSVELWTTEDSRKFSTNCVQILCSHHCCTSLPQLLLGLSNKIKTPIFKQALLLLRPKLLKETWRKHPGAVATYKWLLTQIVSPHLSQYLDVVYPTTLLILDDHDEGRKLGGLHCLSHIVDNVARTDLCQRGLDQVFYKTLQPLLWQRSACQIEPAINCLTKLLSLTERGYTRRVEPGMWDLFDDTLNTLIDKMVFEDQIPLRIAYIRSLGPLLSEIGPSVIRWSKPLLAMFDEYMCKESFDTRKYALDALNIYIELSSARLEQNGDFILFVLLRTLTDISYEAETSRHDVDLEFLESLRENIILVAKACPQHFHAVVSELGSVQSCYGLFQTVLNECSHHIPLQRL</sequence>
<dbReference type="SUPFAM" id="SSF48371">
    <property type="entry name" value="ARM repeat"/>
    <property type="match status" value="1"/>
</dbReference>
<evidence type="ECO:0000256" key="1">
    <source>
        <dbReference type="ARBA" id="ARBA00034736"/>
    </source>
</evidence>
<dbReference type="PANTHER" id="PTHR32226">
    <property type="entry name" value="TELO2-INTERACTING PROTEIN 2"/>
    <property type="match status" value="1"/>
</dbReference>
<dbReference type="GO" id="GO:0110078">
    <property type="term" value="C:TTT Hsp90 cochaperone complex"/>
    <property type="evidence" value="ECO:0007669"/>
    <property type="project" value="InterPro"/>
</dbReference>
<evidence type="ECO:0000313" key="2">
    <source>
        <dbReference type="EMBL" id="KAJ1520601.1"/>
    </source>
</evidence>
<comment type="similarity">
    <text evidence="1">Belongs to the TTI2 family.</text>
</comment>
<name>A0AAV7X4N2_9NEOP</name>
<comment type="caution">
    <text evidence="2">The sequence shown here is derived from an EMBL/GenBank/DDBJ whole genome shotgun (WGS) entry which is preliminary data.</text>
</comment>